<accession>A0A1R1I740</accession>
<proteinExistence type="predicted"/>
<dbReference type="Proteomes" id="UP000187526">
    <property type="component" value="Unassembled WGS sequence"/>
</dbReference>
<evidence type="ECO:0000313" key="1">
    <source>
        <dbReference type="EMBL" id="OMG54562.1"/>
    </source>
</evidence>
<evidence type="ECO:0000313" key="2">
    <source>
        <dbReference type="Proteomes" id="UP000187526"/>
    </source>
</evidence>
<protein>
    <recommendedName>
        <fullName evidence="3">LPS biosynthesis protein</fullName>
    </recommendedName>
</protein>
<dbReference type="EMBL" id="MTHD01000002">
    <property type="protein sequence ID" value="OMG54562.1"/>
    <property type="molecule type" value="Genomic_DNA"/>
</dbReference>
<organism evidence="1 2">
    <name type="scientific">Azonexus hydrophilus</name>
    <dbReference type="NCBI Taxonomy" id="418702"/>
    <lineage>
        <taxon>Bacteria</taxon>
        <taxon>Pseudomonadati</taxon>
        <taxon>Pseudomonadota</taxon>
        <taxon>Betaproteobacteria</taxon>
        <taxon>Rhodocyclales</taxon>
        <taxon>Azonexaceae</taxon>
        <taxon>Azonexus</taxon>
    </lineage>
</organism>
<dbReference type="OrthoDB" id="8557965at2"/>
<keyword evidence="2" id="KW-1185">Reference proteome</keyword>
<dbReference type="InterPro" id="IPR020022">
    <property type="entry name" value="N-acetyl_sugar_amidoTrfase"/>
</dbReference>
<dbReference type="AlphaFoldDB" id="A0A1R1I740"/>
<dbReference type="SUPFAM" id="SSF52402">
    <property type="entry name" value="Adenine nucleotide alpha hydrolases-like"/>
    <property type="match status" value="1"/>
</dbReference>
<comment type="caution">
    <text evidence="1">The sequence shown here is derived from an EMBL/GenBank/DDBJ whole genome shotgun (WGS) entry which is preliminary data.</text>
</comment>
<name>A0A1R1I740_9RHOO</name>
<gene>
    <name evidence="1" type="ORF">BJN45_04865</name>
</gene>
<dbReference type="NCBIfam" id="TIGR03573">
    <property type="entry name" value="WbuX"/>
    <property type="match status" value="1"/>
</dbReference>
<dbReference type="RefSeq" id="WP_076092717.1">
    <property type="nucleotide sequence ID" value="NZ_MTHD01000002.1"/>
</dbReference>
<dbReference type="STRING" id="418702.BJN45_04865"/>
<reference evidence="1 2" key="1">
    <citation type="submission" date="2016-10" db="EMBL/GenBank/DDBJ databases">
        <title>Alkaliphiles isolated from bioreactors.</title>
        <authorList>
            <person name="Salah Z."/>
            <person name="Rout S.P."/>
            <person name="Humphreys P.N."/>
        </authorList>
    </citation>
    <scope>NUCLEOTIDE SEQUENCE [LARGE SCALE GENOMIC DNA]</scope>
    <source>
        <strain evidence="1 2">ZS02</strain>
    </source>
</reference>
<evidence type="ECO:0008006" key="3">
    <source>
        <dbReference type="Google" id="ProtNLM"/>
    </source>
</evidence>
<sequence>MIYCKRCLYPVNHPYGMVLDDHGVCMGCRIHEEKDSLDWGERFRMLERIVHTNAQRMGRKGFDCIVPVTGGGDSYFIVHTVKNVLGMNPLLVNYNAHYNTKIGVRNLANLATVFDCDIVTSTLSPDLLKRITRHTLKKYGSMYWQVLAGYLTFPVQVAVRFRIPLIIWGVQPWSEQTGMFSHLDEVEMTERCRKEHGLMGISAEDIVDSAAGVTRGDVQPFVYPYDSELETVGVRGLYLSNYIRWDAKRQHEAMIDTYGYESSVQQRTFNTYEDVHCFHSAGVHDYIKYLKYGYSKVTDHATREIRLKRMTREEGIAKVLEYSERSPADLSLFLDWAEMSEREFLDCVWNRRDGRIWARDKSGEWVLRDRVDRHINDEGIDAVRLEKKEECHYRVTPTAEPQTPDNQYLLMGRGYIDRYNYGAVEDQPPGGMTPRTWQRKPIY</sequence>